<dbReference type="Pfam" id="PF04519">
    <property type="entry name" value="Bactofilin"/>
    <property type="match status" value="1"/>
</dbReference>
<protein>
    <recommendedName>
        <fullName evidence="3">Polymer-forming cytoskeletal protein</fullName>
    </recommendedName>
</protein>
<gene>
    <name evidence="1" type="ordered locus">Rfer_4315</name>
</gene>
<evidence type="ECO:0008006" key="3">
    <source>
        <dbReference type="Google" id="ProtNLM"/>
    </source>
</evidence>
<evidence type="ECO:0000313" key="2">
    <source>
        <dbReference type="Proteomes" id="UP000008332"/>
    </source>
</evidence>
<sequence length="151" mass="16014">MNSSHNISDITAATPRYPMVGAEESPAIKIDLEAEKVHSHIAEGDEFIGELKCRTGIRICGVVRGSVNCETGAVVLESTGHVTGSIKGQEKIFLDGKVGEEGGQDAVKVSTPGLIVLMNSSVVNADIEYGKMATYGDMTHNGNSRKIQPSR</sequence>
<keyword evidence="1" id="KW-0614">Plasmid</keyword>
<dbReference type="Proteomes" id="UP000008332">
    <property type="component" value="Plasmid unnamed1"/>
</dbReference>
<keyword evidence="2" id="KW-1185">Reference proteome</keyword>
<dbReference type="RefSeq" id="WP_011458738.1">
    <property type="nucleotide sequence ID" value="NC_007901.1"/>
</dbReference>
<dbReference type="AlphaFoldDB" id="Q21QE4"/>
<dbReference type="InterPro" id="IPR007607">
    <property type="entry name" value="BacA/B"/>
</dbReference>
<reference evidence="2" key="1">
    <citation type="submission" date="2006-02" db="EMBL/GenBank/DDBJ databases">
        <title>Complete sequence of plasmid 1 of Rhodoferax ferrireducens DSM 15236.</title>
        <authorList>
            <person name="Copeland A."/>
            <person name="Lucas S."/>
            <person name="Lapidus A."/>
            <person name="Barry K."/>
            <person name="Detter J.C."/>
            <person name="Glavina del Rio T."/>
            <person name="Hammon N."/>
            <person name="Israni S."/>
            <person name="Pitluck S."/>
            <person name="Brettin T."/>
            <person name="Bruce D."/>
            <person name="Han C."/>
            <person name="Tapia R."/>
            <person name="Gilna P."/>
            <person name="Kiss H."/>
            <person name="Schmutz J."/>
            <person name="Larimer F."/>
            <person name="Land M."/>
            <person name="Kyrpides N."/>
            <person name="Ivanova N."/>
            <person name="Richardson P."/>
        </authorList>
    </citation>
    <scope>NUCLEOTIDE SEQUENCE [LARGE SCALE GENOMIC DNA]</scope>
    <source>
        <strain evidence="2">ATCC BAA-621 / DSM 15236 / T118</strain>
        <plasmid evidence="2">Plasmid pDSM15236</plasmid>
    </source>
</reference>
<dbReference type="HOGENOM" id="CLU_1729957_0_0_4"/>
<organism evidence="1 2">
    <name type="scientific">Albidiferax ferrireducens (strain ATCC BAA-621 / DSM 15236 / T118)</name>
    <name type="common">Rhodoferax ferrireducens</name>
    <dbReference type="NCBI Taxonomy" id="338969"/>
    <lineage>
        <taxon>Bacteria</taxon>
        <taxon>Pseudomonadati</taxon>
        <taxon>Pseudomonadota</taxon>
        <taxon>Betaproteobacteria</taxon>
        <taxon>Burkholderiales</taxon>
        <taxon>Comamonadaceae</taxon>
        <taxon>Rhodoferax</taxon>
    </lineage>
</organism>
<accession>Q21QE4</accession>
<geneLocation type="plasmid" evidence="2">
    <name>pDSM15236</name>
</geneLocation>
<dbReference type="EMBL" id="CP000268">
    <property type="protein sequence ID" value="ABD72001.1"/>
    <property type="molecule type" value="Genomic_DNA"/>
</dbReference>
<dbReference type="KEGG" id="rfr:Rfer_4315"/>
<evidence type="ECO:0000313" key="1">
    <source>
        <dbReference type="EMBL" id="ABD72001.1"/>
    </source>
</evidence>
<name>Q21QE4_ALBFT</name>
<proteinExistence type="predicted"/>